<sequence>MWGNSVYKTGAHQQSSLRPDGLHISATSSGTGLSPHSYPARLARPPPAGVLSADLARPISVRELAQSRVPVVPPPAAPPAPRPSATTAGFAGFGIPTSPVVYAATSGVSTSQLLSVRADTSDLTSLAHRDIDHLSRRDLYNYASHLQDASKQYSGYLLEAYTKRDQYRSEVAHLKEELHNRYMQIDVLRREQERTSDALLSVREENAQLREKLAEAEGHVRNIQAKMSVLSGADPSVAVHFYQSQLALKDAQLRELQQGCERAAAASSQRRGSSTTAADRGRLSTNISSEGAAAPRASPSQDLPNAGEVQDGTDAASAPLHITLEELQCLNTSLSRRLEEEQISHKAALVAHAEASATAAADRAQLLDTIAQLRQQCTEMQATEDELVAALTQRAPVSKKDYEALQASYDDLTAALAKAEAHAGALQEKAQQHHQSAQSAQEELRHSLSIGLEERQALQARYEQMESLVNHLQRELELAERANQLRQEQLDAALSGNQQLAEHLRVAQEQVLSATSELQDLRKTRGDLESQLRELRQQKEVQEQGAHRPRHHEGDEDTEVSLHHTPASSADREAAAVTRPTLESEIATLRSERDALVVGRDDIMGDVQRLREERLALLQSPSPQAQTEVQNHLSAVKATVDTHADGEGSQPHDHLAALEAAHNCIEQMKQTIAALTSEHDRIETELKAQVTKLEGKLASQSSVLDQAEASAAAQQQHLEEVVVALRDELLVTQAQEKRLRVSEEALRERCGVQQRAAEQLQAHLMELEGAARHAASSLATPQSAQPRTDDSESNVMNEALESLANQLGDAQRQIEQLAAEHARTVEELARATRAVAELEARAADAESKRETAHTPAEGASAELTAHVAALTMENAQLKEKLSASRAAVTTFASKQMDGESAAASLEELCAAEARRREAAEAEVSVLRAALDDANAAAAKNAELLAGLDTARSALASERAECAALRQAQERTAAELTEVLQRSEEVQATLERTLTRLAEQEALVERLSTESVRLQDELAAAQESVLLLRSERDAFGEEAAQLHGKLAAAEDRASDVSAVQQRLQVRLEEAEAVARSREAELSTALAALDRAASEVCDAEQKLQVYTEAKEQLAAEHARTVEELARATRAVAELEARAADAESKRETAHTPAEGASAELTAHVAALTMENAQLKEKLSASRAAVTTFASKQMDGESAAASLEELCAAEARRREAAEAEVSVLRAALDDANAAAAKNAELLAGLDTARSALASERAECAALRQAQERTAAELTEVLQRSEEVQATLERTLTRLAEQEALVERLSTESVRLQDELAAAQESVLLLRSERDAFGEEAAQLHGKLAAAEDRASDVSAEQQRLQVRLEEAEAVARSREAELSTALAALDRAASEVCDAEQKLQVYTEAKEQLAAEHARTVEELARATRAVAELEARAADAESKRETSHTPAEGASAELTAHVAALTMENAQLKEKLSASRAAVTTFASKQMDGESAAASLEELCAAEARRREAAEAEVSVLRAALDDANAAAAKNAELLAGLDTARSAVASERAECAALRQAQERTAAELTEVLQRSEEVQATLERTLTRLAEQEALVERLSIESVRLQDELAAAQESVLLLRSERDAFGEEAAQLHGKLAAAEDRASDVSAEQQRLQVRLEEAEAVARSREAELSTALAALDRAASEVCDAEQKLQVYTEAKEQLAAEHARTVEELARATRAVAELEARAADAESKRETSHTPAEGASAELTAHVAALTMENAQLKEKLSASRAAVTTFASKQMDGESAAASLEELCAAEARRREAAEAEVSVLRAALDDANAAAAKNAELLAGLDTARSAVASERAECAALRQAQERTAAELTEVLQRSEEVQATLERTLTRLAEQEALVERLSIESVRLQDELAAAQESVLLLRSERDAFGEEAAQLHGKLAAAEDRASDVSAEQQRLQVRLEEAEAVARSREAELSTALAALDRAASEVCDAEQKLQVYTEAKEQLAAEHARTVEELARATRAVAELEARAADAESKRETAHTPAEGASAELTAHVAALTMENAQLKEKLSASRAAVTTFASKQMDGESAAASLEELCAAEARRREAAEAEVSVLRAALDDANAAAAKNAELLAGLDTARSALASERAECAALRQAQERTAAELTEVLQRSEEVQATLERTLTRLAEQEALVERLNREALEFNAQRPALEREVVELQGALAVAITDKADVVAQLVATQKELDRAAEVHDEHYREEERLHEALSTTTSAFAVQTAQVRLGMAHVVDMSRAFCGVAEAVAQRAACSMPMSQAVNREVAAHSSTAVRLAAPTGDALISVKCLREILLPWTQALEWVAAMEKRLDALDAGAISGRTSIAGGHGERRRRRRGRAAPAEEEDEVVVEAGSSALALGESFLCRAVPTSDAEAAFARWMDVQSAAANIIAELRSALAEKEAEVSSLRSAMDALATELMDERDRAGNLSAAIDDAAEKIASAQAEFEEQLRQRTAATTAEVVEARRAEARATAAQLRAEERLTAVEDDLKEQQALLRNLQDENRRLTREANRLLHSSRLTEPGSRDRSKVSDSATPQSLSPATPAAEDAAERFATAASAVEAVEEALILQVSSLQADLMLSRRHARELEGREATVRQACLALEQQVSELRVEAAGTGQLREDFAALRADYADLEQRYNQLERMTTAAGGGTMQELKQLRQQLKVREAELRESKARLRGLVLSKATPELEATRRQEALRESLSGITTQLAATQAQYGGCTGGSGSARSRRASLAAALSNSDPLNRSAPSPSPQDVLTSRIEHLQLLVRDREMALDKVQAAQLESRAAVDTLEDQLAVKTAALERAEGLVAEYADTINTLTMTVVAGRGSRGARPTTARPVRNVEGSPHAGALSPSVPPLTPLTPRTRAALSEQPHAVAAAASPAPRMPSLDEVADDNNGLDLGKGADSPRSSSATSTPSATRRHTGACSNREGAEGSTTRLPSSSTSTKRSASSSPSNGSGRKSLAGATMLATTRKRARFSSTA</sequence>
<feature type="compositionally biased region" description="Polar residues" evidence="2">
    <location>
        <begin position="2776"/>
        <end position="2791"/>
    </location>
</feature>
<dbReference type="EMBL" id="JAFHLR010000027">
    <property type="protein sequence ID" value="KAG5475676.1"/>
    <property type="molecule type" value="Genomic_DNA"/>
</dbReference>
<keyword evidence="1" id="KW-0175">Coiled coil</keyword>
<organism evidence="3 4">
    <name type="scientific">Leishmania orientalis</name>
    <dbReference type="NCBI Taxonomy" id="2249476"/>
    <lineage>
        <taxon>Eukaryota</taxon>
        <taxon>Discoba</taxon>
        <taxon>Euglenozoa</taxon>
        <taxon>Kinetoplastea</taxon>
        <taxon>Metakinetoplastina</taxon>
        <taxon>Trypanosomatida</taxon>
        <taxon>Trypanosomatidae</taxon>
        <taxon>Leishmaniinae</taxon>
        <taxon>Leishmania</taxon>
    </lineage>
</organism>
<reference evidence="4" key="2">
    <citation type="journal article" date="2021" name="Sci. Data">
        <title>Chromosome-scale genome sequencing, assembly and annotation of six genomes from subfamily Leishmaniinae.</title>
        <authorList>
            <person name="Almutairi H."/>
            <person name="Urbaniak M.D."/>
            <person name="Bates M.D."/>
            <person name="Jariyapan N."/>
            <person name="Kwakye-Nuako G."/>
            <person name="Thomaz Soccol V."/>
            <person name="Al-Salem W.S."/>
            <person name="Dillon R.J."/>
            <person name="Bates P.A."/>
            <person name="Gatherer D."/>
        </authorList>
    </citation>
    <scope>NUCLEOTIDE SEQUENCE [LARGE SCALE GENOMIC DNA]</scope>
</reference>
<feature type="coiled-coil region" evidence="1">
    <location>
        <begin position="1402"/>
        <end position="1524"/>
    </location>
</feature>
<feature type="region of interest" description="Disordered" evidence="2">
    <location>
        <begin position="262"/>
        <end position="313"/>
    </location>
</feature>
<feature type="coiled-coil region" evidence="1">
    <location>
        <begin position="1847"/>
        <end position="1961"/>
    </location>
</feature>
<feature type="region of interest" description="Disordered" evidence="2">
    <location>
        <begin position="2548"/>
        <end position="2583"/>
    </location>
</feature>
<protein>
    <recommendedName>
        <fullName evidence="5">NUP-1 protein</fullName>
    </recommendedName>
</protein>
<feature type="compositionally biased region" description="Low complexity" evidence="2">
    <location>
        <begin position="2945"/>
        <end position="2957"/>
    </location>
</feature>
<feature type="compositionally biased region" description="Polar residues" evidence="2">
    <location>
        <begin position="777"/>
        <end position="786"/>
    </location>
</feature>
<dbReference type="PANTHER" id="PTHR43941">
    <property type="entry name" value="STRUCTURAL MAINTENANCE OF CHROMOSOMES PROTEIN 2"/>
    <property type="match status" value="1"/>
</dbReference>
<feature type="region of interest" description="Disordered" evidence="2">
    <location>
        <begin position="2864"/>
        <end position="3021"/>
    </location>
</feature>
<feature type="compositionally biased region" description="Basic residues" evidence="2">
    <location>
        <begin position="3011"/>
        <end position="3021"/>
    </location>
</feature>
<feature type="coiled-coil region" evidence="1">
    <location>
        <begin position="157"/>
        <end position="226"/>
    </location>
</feature>
<feature type="compositionally biased region" description="Low complexity" evidence="2">
    <location>
        <begin position="2974"/>
        <end position="3001"/>
    </location>
</feature>
<feature type="coiled-coil region" evidence="1">
    <location>
        <begin position="2654"/>
        <end position="2713"/>
    </location>
</feature>
<evidence type="ECO:0000313" key="4">
    <source>
        <dbReference type="Proteomes" id="UP000674143"/>
    </source>
</evidence>
<proteinExistence type="predicted"/>
<feature type="coiled-coil region" evidence="1">
    <location>
        <begin position="1990"/>
        <end position="2199"/>
    </location>
</feature>
<feature type="region of interest" description="Disordered" evidence="2">
    <location>
        <begin position="2753"/>
        <end position="2791"/>
    </location>
</feature>
<name>A0A836HDB6_9TRYP</name>
<feature type="coiled-coil region" evidence="1">
    <location>
        <begin position="1696"/>
        <end position="1818"/>
    </location>
</feature>
<comment type="caution">
    <text evidence="3">The sequence shown here is derived from an EMBL/GenBank/DDBJ whole genome shotgun (WGS) entry which is preliminary data.</text>
</comment>
<feature type="coiled-coil region" evidence="1">
    <location>
        <begin position="793"/>
        <end position="1023"/>
    </location>
</feature>
<feature type="coiled-coil region" evidence="1">
    <location>
        <begin position="658"/>
        <end position="685"/>
    </location>
</feature>
<feature type="coiled-coil region" evidence="1">
    <location>
        <begin position="1553"/>
        <end position="1667"/>
    </location>
</feature>
<feature type="coiled-coil region" evidence="1">
    <location>
        <begin position="1108"/>
        <end position="1373"/>
    </location>
</feature>
<feature type="region of interest" description="Disordered" evidence="2">
    <location>
        <begin position="771"/>
        <end position="791"/>
    </location>
</feature>
<evidence type="ECO:0000256" key="1">
    <source>
        <dbReference type="SAM" id="Coils"/>
    </source>
</evidence>
<feature type="region of interest" description="Disordered" evidence="2">
    <location>
        <begin position="2361"/>
        <end position="2382"/>
    </location>
</feature>
<gene>
    <name evidence="3" type="ORF">LSCM4_04260</name>
</gene>
<dbReference type="PANTHER" id="PTHR43941:SF12">
    <property type="entry name" value="CRESTIN"/>
    <property type="match status" value="1"/>
</dbReference>
<feature type="region of interest" description="Disordered" evidence="2">
    <location>
        <begin position="539"/>
        <end position="579"/>
    </location>
</feature>
<dbReference type="Proteomes" id="UP000674143">
    <property type="component" value="Unassembled WGS sequence"/>
</dbReference>
<feature type="compositionally biased region" description="Low complexity" evidence="2">
    <location>
        <begin position="2899"/>
        <end position="2925"/>
    </location>
</feature>
<feature type="compositionally biased region" description="Polar residues" evidence="2">
    <location>
        <begin position="25"/>
        <end position="34"/>
    </location>
</feature>
<dbReference type="RefSeq" id="XP_067062184.1">
    <property type="nucleotide sequence ID" value="XM_067206247.1"/>
</dbReference>
<keyword evidence="4" id="KW-1185">Reference proteome</keyword>
<accession>A0A836HDB6</accession>
<evidence type="ECO:0000313" key="3">
    <source>
        <dbReference type="EMBL" id="KAG5475676.1"/>
    </source>
</evidence>
<reference evidence="4" key="1">
    <citation type="journal article" date="2021" name="Microbiol. Resour. Announc.">
        <title>LGAAP: Leishmaniinae Genome Assembly and Annotation Pipeline.</title>
        <authorList>
            <person name="Almutairi H."/>
            <person name="Urbaniak M.D."/>
            <person name="Bates M.D."/>
            <person name="Jariyapan N."/>
            <person name="Kwakye-Nuako G."/>
            <person name="Thomaz-Soccol V."/>
            <person name="Al-Salem W.S."/>
            <person name="Dillon R.J."/>
            <person name="Bates P.A."/>
            <person name="Gatherer D."/>
        </authorList>
    </citation>
    <scope>NUCLEOTIDE SEQUENCE [LARGE SCALE GENOMIC DNA]</scope>
</reference>
<feature type="compositionally biased region" description="Low complexity" evidence="2">
    <location>
        <begin position="262"/>
        <end position="278"/>
    </location>
</feature>
<evidence type="ECO:0008006" key="5">
    <source>
        <dbReference type="Google" id="ProtNLM"/>
    </source>
</evidence>
<evidence type="ECO:0000256" key="2">
    <source>
        <dbReference type="SAM" id="MobiDB-lite"/>
    </source>
</evidence>
<dbReference type="GeneID" id="92360181"/>
<feature type="region of interest" description="Disordered" evidence="2">
    <location>
        <begin position="1"/>
        <end position="40"/>
    </location>
</feature>
<dbReference type="KEGG" id="loi:92360181"/>